<evidence type="ECO:0000313" key="3">
    <source>
        <dbReference type="Proteomes" id="UP000265618"/>
    </source>
</evidence>
<feature type="non-terminal residue" evidence="2">
    <location>
        <position position="272"/>
    </location>
</feature>
<dbReference type="SUPFAM" id="SSF50978">
    <property type="entry name" value="WD40 repeat-like"/>
    <property type="match status" value="1"/>
</dbReference>
<dbReference type="Pfam" id="PF25171">
    <property type="entry name" value="Beta-prop_WDR36-Utp21_1st"/>
    <property type="match status" value="1"/>
</dbReference>
<name>A0A391NMI7_9EUKA</name>
<accession>A0A391NMI7</accession>
<feature type="domain" description="WDR36/Utp21 N-terminal" evidence="1">
    <location>
        <begin position="39"/>
        <end position="271"/>
    </location>
</feature>
<dbReference type="GO" id="GO:0006364">
    <property type="term" value="P:rRNA processing"/>
    <property type="evidence" value="ECO:0007669"/>
    <property type="project" value="TreeGrafter"/>
</dbReference>
<reference evidence="2 3" key="1">
    <citation type="journal article" date="2018" name="PLoS ONE">
        <title>The draft genome of Kipferlia bialata reveals reductive genome evolution in fornicate parasites.</title>
        <authorList>
            <person name="Tanifuji G."/>
            <person name="Takabayashi S."/>
            <person name="Kume K."/>
            <person name="Takagi M."/>
            <person name="Nakayama T."/>
            <person name="Kamikawa R."/>
            <person name="Inagaki Y."/>
            <person name="Hashimoto T."/>
        </authorList>
    </citation>
    <scope>NUCLEOTIDE SEQUENCE [LARGE SCALE GENOMIC DNA]</scope>
    <source>
        <strain evidence="2">NY0173</strain>
    </source>
</reference>
<dbReference type="GO" id="GO:0034388">
    <property type="term" value="C:Pwp2p-containing subcomplex of 90S preribosome"/>
    <property type="evidence" value="ECO:0007669"/>
    <property type="project" value="TreeGrafter"/>
</dbReference>
<dbReference type="EMBL" id="BDIP01002091">
    <property type="protein sequence ID" value="GCA63031.1"/>
    <property type="molecule type" value="Genomic_DNA"/>
</dbReference>
<dbReference type="InterPro" id="IPR036322">
    <property type="entry name" value="WD40_repeat_dom_sf"/>
</dbReference>
<dbReference type="AlphaFoldDB" id="A0A391NMI7"/>
<organism evidence="2 3">
    <name type="scientific">Kipferlia bialata</name>
    <dbReference type="NCBI Taxonomy" id="797122"/>
    <lineage>
        <taxon>Eukaryota</taxon>
        <taxon>Metamonada</taxon>
        <taxon>Carpediemonas-like organisms</taxon>
        <taxon>Kipferlia</taxon>
    </lineage>
</organism>
<sequence length="272" mass="29305">MTDTPTLESSLYRHVRTIGVVATETPFALDTRGTDNFLAVSTGCSFAVYNAAKLRLVIHGPQMDSEVTALALYNDWTVAACGHRVSLYRRSRLVSSLPPFSAPVALRMVGKHLVCLATDGEVAVVPLAGQSEETRRYRLPMTETDGSVSAFIHPNGIGNSLLVGTQSGRLELHDFSSRSLLRRYTGFEATLASLALQSSKDARKRRLQDIVSGAGPQGAVALPEITCIAQSTHHDYIAVGTASGHIIIHDIKKDESLLSFRVPTGVSALSFK</sequence>
<dbReference type="InterPro" id="IPR015943">
    <property type="entry name" value="WD40/YVTN_repeat-like_dom_sf"/>
</dbReference>
<dbReference type="Proteomes" id="UP000265618">
    <property type="component" value="Unassembled WGS sequence"/>
</dbReference>
<dbReference type="GO" id="GO:0032040">
    <property type="term" value="C:small-subunit processome"/>
    <property type="evidence" value="ECO:0007669"/>
    <property type="project" value="TreeGrafter"/>
</dbReference>
<evidence type="ECO:0000313" key="2">
    <source>
        <dbReference type="EMBL" id="GCA63031.1"/>
    </source>
</evidence>
<dbReference type="InterPro" id="IPR059157">
    <property type="entry name" value="WDR36-Utp21_N"/>
</dbReference>
<dbReference type="PANTHER" id="PTHR22840:SF12">
    <property type="entry name" value="WD REPEAT-CONTAINING PROTEIN 36"/>
    <property type="match status" value="1"/>
</dbReference>
<evidence type="ECO:0000259" key="1">
    <source>
        <dbReference type="Pfam" id="PF25171"/>
    </source>
</evidence>
<dbReference type="PANTHER" id="PTHR22840">
    <property type="entry name" value="WD REPEAT-CONTAINING PROTEIN 36"/>
    <property type="match status" value="1"/>
</dbReference>
<gene>
    <name evidence="2" type="ORF">KIPB_007426</name>
</gene>
<comment type="caution">
    <text evidence="2">The sequence shown here is derived from an EMBL/GenBank/DDBJ whole genome shotgun (WGS) entry which is preliminary data.</text>
</comment>
<dbReference type="Gene3D" id="2.130.10.10">
    <property type="entry name" value="YVTN repeat-like/Quinoprotein amine dehydrogenase"/>
    <property type="match status" value="1"/>
</dbReference>
<protein>
    <recommendedName>
        <fullName evidence="1">WDR36/Utp21 N-terminal domain-containing protein</fullName>
    </recommendedName>
</protein>
<keyword evidence="3" id="KW-1185">Reference proteome</keyword>
<proteinExistence type="predicted"/>
<dbReference type="OrthoDB" id="10250769at2759"/>